<sequence>MVFSCLKLDEPLQDALLSVPFRPLPSQDRSQGEGHIFKLLLDQQGNLAFLLLDPFSGAVFFEGLSKPSIRRRSQWIGPSSGSSRSDPPDLVTTVNLVALKRCLGFSTAELVEQHGDQVSIIERDSELIWILQSPPSSAHVQQASFSTTVTVSLLSSPPSPDSSFKFSFDLDPPDQVTSSSIFSTHWMRPLLGLASISLRDSVDRRAILQRSSNLIDTSASMAKEEPNRDLLELLEGENSEVLVRWSKISRGLPVVSLAHDGLSSGAKSRQSGRKSKPFLDPTPSSPFGTEEDFDPDRTIEEPTKKESIEISDTNLATSGRCDSDTSDRSDQETLLFGPIGTSYAESYSMTSRRSPHPTFSSPSSKTHGNSSPPSWKEERGKVAVEKSFEPFSSDVELSPPPRDTKIKRGYGSSLMLSSSEEEEEESLRIANPPTGGRGMGRETKKEQATSSSESTLPGRRREEEEEDVKVPTDRLTPPPPPPPPSTLQPNPSQTSPSKLREKRSRESERRTEIERIKSRGKPVPSPSADRIDSHTPSDRGRKRSRFGPRDRF</sequence>
<dbReference type="EMBL" id="KZ820930">
    <property type="protein sequence ID" value="PWN46530.1"/>
    <property type="molecule type" value="Genomic_DNA"/>
</dbReference>
<gene>
    <name evidence="1" type="ORF">IE53DRAFT_391298</name>
</gene>
<name>A0ACD0NLB0_9BASI</name>
<evidence type="ECO:0000313" key="1">
    <source>
        <dbReference type="EMBL" id="PWN46530.1"/>
    </source>
</evidence>
<protein>
    <submittedName>
        <fullName evidence="1">Uncharacterized protein</fullName>
    </submittedName>
</protein>
<reference evidence="1 2" key="1">
    <citation type="journal article" date="2018" name="Mol. Biol. Evol.">
        <title>Broad Genomic Sampling Reveals a Smut Pathogenic Ancestry of the Fungal Clade Ustilaginomycotina.</title>
        <authorList>
            <person name="Kijpornyongpan T."/>
            <person name="Mondo S.J."/>
            <person name="Barry K."/>
            <person name="Sandor L."/>
            <person name="Lee J."/>
            <person name="Lipzen A."/>
            <person name="Pangilinan J."/>
            <person name="LaButti K."/>
            <person name="Hainaut M."/>
            <person name="Henrissat B."/>
            <person name="Grigoriev I.V."/>
            <person name="Spatafora J.W."/>
            <person name="Aime M.C."/>
        </authorList>
    </citation>
    <scope>NUCLEOTIDE SEQUENCE [LARGE SCALE GENOMIC DNA]</scope>
    <source>
        <strain evidence="1 2">SA 807</strain>
    </source>
</reference>
<evidence type="ECO:0000313" key="2">
    <source>
        <dbReference type="Proteomes" id="UP000245626"/>
    </source>
</evidence>
<keyword evidence="2" id="KW-1185">Reference proteome</keyword>
<proteinExistence type="predicted"/>
<accession>A0ACD0NLB0</accession>
<organism evidence="1 2">
    <name type="scientific">Violaceomyces palustris</name>
    <dbReference type="NCBI Taxonomy" id="1673888"/>
    <lineage>
        <taxon>Eukaryota</taxon>
        <taxon>Fungi</taxon>
        <taxon>Dikarya</taxon>
        <taxon>Basidiomycota</taxon>
        <taxon>Ustilaginomycotina</taxon>
        <taxon>Ustilaginomycetes</taxon>
        <taxon>Violaceomycetales</taxon>
        <taxon>Violaceomycetaceae</taxon>
        <taxon>Violaceomyces</taxon>
    </lineage>
</organism>
<dbReference type="Proteomes" id="UP000245626">
    <property type="component" value="Unassembled WGS sequence"/>
</dbReference>